<reference evidence="1 2" key="1">
    <citation type="submission" date="2015-08" db="EMBL/GenBank/DDBJ databases">
        <title>Next Generation Sequencing and Analysis of the Genome of Puccinia sorghi L Schw, the Causal Agent of Maize Common Rust.</title>
        <authorList>
            <person name="Rochi L."/>
            <person name="Burguener G."/>
            <person name="Darino M."/>
            <person name="Turjanski A."/>
            <person name="Kreff E."/>
            <person name="Dieguez M.J."/>
            <person name="Sacco F."/>
        </authorList>
    </citation>
    <scope>NUCLEOTIDE SEQUENCE [LARGE SCALE GENOMIC DNA]</scope>
    <source>
        <strain evidence="1 2">RO10H11247</strain>
    </source>
</reference>
<organism evidence="1 2">
    <name type="scientific">Puccinia sorghi</name>
    <dbReference type="NCBI Taxonomy" id="27349"/>
    <lineage>
        <taxon>Eukaryota</taxon>
        <taxon>Fungi</taxon>
        <taxon>Dikarya</taxon>
        <taxon>Basidiomycota</taxon>
        <taxon>Pucciniomycotina</taxon>
        <taxon>Pucciniomycetes</taxon>
        <taxon>Pucciniales</taxon>
        <taxon>Pucciniaceae</taxon>
        <taxon>Puccinia</taxon>
    </lineage>
</organism>
<protein>
    <submittedName>
        <fullName evidence="1">Uncharacterized protein</fullName>
    </submittedName>
</protein>
<dbReference type="Proteomes" id="UP000037035">
    <property type="component" value="Unassembled WGS sequence"/>
</dbReference>
<dbReference type="VEuPathDB" id="FungiDB:VP01_7654g2"/>
<name>A0A0L6UBQ2_9BASI</name>
<evidence type="ECO:0000313" key="1">
    <source>
        <dbReference type="EMBL" id="KNZ45973.1"/>
    </source>
</evidence>
<comment type="caution">
    <text evidence="1">The sequence shown here is derived from an EMBL/GenBank/DDBJ whole genome shotgun (WGS) entry which is preliminary data.</text>
</comment>
<sequence length="136" mass="15476">MTTIDKTKGKEKLSFKQNTTPIAESLRKPDTTMDDKISTAILKTTIKAIPLLTQENFTLWRSRVENMLDPYRTFAKTSPKKKVLTLLYTRMSSITITKRTLKRSGRQSLITLPPLKTPIASSVMLESKSNPTFWPT</sequence>
<keyword evidence="2" id="KW-1185">Reference proteome</keyword>
<dbReference type="EMBL" id="LAVV01013110">
    <property type="protein sequence ID" value="KNZ45973.1"/>
    <property type="molecule type" value="Genomic_DNA"/>
</dbReference>
<dbReference type="AlphaFoldDB" id="A0A0L6UBQ2"/>
<proteinExistence type="predicted"/>
<gene>
    <name evidence="1" type="ORF">VP01_7654g2</name>
</gene>
<dbReference type="OrthoDB" id="2509690at2759"/>
<evidence type="ECO:0000313" key="2">
    <source>
        <dbReference type="Proteomes" id="UP000037035"/>
    </source>
</evidence>
<accession>A0A0L6UBQ2</accession>